<organism evidence="2 3">
    <name type="scientific">Cryptosporangium aurantiacum</name>
    <dbReference type="NCBI Taxonomy" id="134849"/>
    <lineage>
        <taxon>Bacteria</taxon>
        <taxon>Bacillati</taxon>
        <taxon>Actinomycetota</taxon>
        <taxon>Actinomycetes</taxon>
        <taxon>Cryptosporangiales</taxon>
        <taxon>Cryptosporangiaceae</taxon>
        <taxon>Cryptosporangium</taxon>
    </lineage>
</organism>
<proteinExistence type="predicted"/>
<feature type="chain" id="PRO_5012229823" evidence="1">
    <location>
        <begin position="25"/>
        <end position="67"/>
    </location>
</feature>
<evidence type="ECO:0000313" key="2">
    <source>
        <dbReference type="EMBL" id="SHN48092.1"/>
    </source>
</evidence>
<reference evidence="2 3" key="1">
    <citation type="submission" date="2016-11" db="EMBL/GenBank/DDBJ databases">
        <authorList>
            <person name="Jaros S."/>
            <person name="Januszkiewicz K."/>
            <person name="Wedrychowicz H."/>
        </authorList>
    </citation>
    <scope>NUCLEOTIDE SEQUENCE [LARGE SCALE GENOMIC DNA]</scope>
    <source>
        <strain evidence="2 3">DSM 46144</strain>
    </source>
</reference>
<name>A0A1M7RPS8_9ACTN</name>
<protein>
    <submittedName>
        <fullName evidence="2">Uncharacterized protein</fullName>
    </submittedName>
</protein>
<dbReference type="EMBL" id="FRCS01000033">
    <property type="protein sequence ID" value="SHN48092.1"/>
    <property type="molecule type" value="Genomic_DNA"/>
</dbReference>
<dbReference type="AlphaFoldDB" id="A0A1M7RPS8"/>
<keyword evidence="3" id="KW-1185">Reference proteome</keyword>
<keyword evidence="1" id="KW-0732">Signal</keyword>
<dbReference type="STRING" id="134849.SAMN05443668_13339"/>
<feature type="signal peptide" evidence="1">
    <location>
        <begin position="1"/>
        <end position="24"/>
    </location>
</feature>
<evidence type="ECO:0000313" key="3">
    <source>
        <dbReference type="Proteomes" id="UP000184440"/>
    </source>
</evidence>
<gene>
    <name evidence="2" type="ORF">SAMN05443668_13339</name>
</gene>
<accession>A0A1M7RPS8</accession>
<sequence length="67" mass="6556">MTRALVGALALLHGAAAAVNTANALRPVARRGPLAIPSFAAGALTTELPRAAARGEADVRGGAGDLP</sequence>
<dbReference type="RefSeq" id="WP_143175801.1">
    <property type="nucleotide sequence ID" value="NZ_FRCS01000033.1"/>
</dbReference>
<dbReference type="Proteomes" id="UP000184440">
    <property type="component" value="Unassembled WGS sequence"/>
</dbReference>
<evidence type="ECO:0000256" key="1">
    <source>
        <dbReference type="SAM" id="SignalP"/>
    </source>
</evidence>